<feature type="compositionally biased region" description="Basic and acidic residues" evidence="5">
    <location>
        <begin position="252"/>
        <end position="273"/>
    </location>
</feature>
<gene>
    <name evidence="8" type="primary">A09p046080.1_BraROA</name>
    <name evidence="8" type="ORF">IGI04_036493</name>
</gene>
<keyword evidence="2" id="KW-0560">Oxidoreductase</keyword>
<dbReference type="InterPro" id="IPR003349">
    <property type="entry name" value="JmjN"/>
</dbReference>
<evidence type="ECO:0000256" key="1">
    <source>
        <dbReference type="ARBA" id="ARBA00004123"/>
    </source>
</evidence>
<dbReference type="PROSITE" id="PS51543">
    <property type="entry name" value="FYRC"/>
    <property type="match status" value="1"/>
</dbReference>
<dbReference type="PROSITE" id="PS51184">
    <property type="entry name" value="JMJC"/>
    <property type="match status" value="1"/>
</dbReference>
<dbReference type="InterPro" id="IPR004198">
    <property type="entry name" value="Znf_C5HC2"/>
</dbReference>
<keyword evidence="9" id="KW-1185">Reference proteome</keyword>
<dbReference type="PANTHER" id="PTHR10694:SF127">
    <property type="entry name" value="LYSINE-SPECIFIC DEMETHYLASE JMJ15-RELATED"/>
    <property type="match status" value="1"/>
</dbReference>
<dbReference type="InterPro" id="IPR003347">
    <property type="entry name" value="JmjC_dom"/>
</dbReference>
<dbReference type="Pfam" id="PF05965">
    <property type="entry name" value="FYRC"/>
    <property type="match status" value="1"/>
</dbReference>
<feature type="region of interest" description="Disordered" evidence="5">
    <location>
        <begin position="363"/>
        <end position="421"/>
    </location>
</feature>
<evidence type="ECO:0008006" key="10">
    <source>
        <dbReference type="Google" id="ProtNLM"/>
    </source>
</evidence>
<dbReference type="PROSITE" id="PS51542">
    <property type="entry name" value="FYRN"/>
    <property type="match status" value="1"/>
</dbReference>
<evidence type="ECO:0000256" key="3">
    <source>
        <dbReference type="ARBA" id="ARBA00023004"/>
    </source>
</evidence>
<dbReference type="InterPro" id="IPR003888">
    <property type="entry name" value="FYrich_N"/>
</dbReference>
<dbReference type="Gene3D" id="2.60.120.650">
    <property type="entry name" value="Cupin"/>
    <property type="match status" value="1"/>
</dbReference>
<dbReference type="SMART" id="SM00545">
    <property type="entry name" value="JmjN"/>
    <property type="match status" value="1"/>
</dbReference>
<feature type="region of interest" description="Disordered" evidence="5">
    <location>
        <begin position="245"/>
        <end position="282"/>
    </location>
</feature>
<dbReference type="Gene3D" id="3.30.160.360">
    <property type="match status" value="1"/>
</dbReference>
<evidence type="ECO:0000256" key="5">
    <source>
        <dbReference type="SAM" id="MobiDB-lite"/>
    </source>
</evidence>
<feature type="region of interest" description="Disordered" evidence="5">
    <location>
        <begin position="196"/>
        <end position="228"/>
    </location>
</feature>
<dbReference type="SMART" id="SM00558">
    <property type="entry name" value="JmjC"/>
    <property type="match status" value="1"/>
</dbReference>
<evidence type="ECO:0000256" key="4">
    <source>
        <dbReference type="ARBA" id="ARBA00023242"/>
    </source>
</evidence>
<dbReference type="Pfam" id="PF02373">
    <property type="entry name" value="JmjC"/>
    <property type="match status" value="1"/>
</dbReference>
<evidence type="ECO:0000259" key="7">
    <source>
        <dbReference type="PROSITE" id="PS51184"/>
    </source>
</evidence>
<dbReference type="SUPFAM" id="SSF51197">
    <property type="entry name" value="Clavaminate synthase-like"/>
    <property type="match status" value="1"/>
</dbReference>
<evidence type="ECO:0000256" key="2">
    <source>
        <dbReference type="ARBA" id="ARBA00023002"/>
    </source>
</evidence>
<dbReference type="Pfam" id="PF05964">
    <property type="entry name" value="FYRN"/>
    <property type="match status" value="1"/>
</dbReference>
<dbReference type="Pfam" id="PF02928">
    <property type="entry name" value="zf-C5HC2"/>
    <property type="match status" value="1"/>
</dbReference>
<evidence type="ECO:0000259" key="6">
    <source>
        <dbReference type="PROSITE" id="PS51183"/>
    </source>
</evidence>
<evidence type="ECO:0000313" key="8">
    <source>
        <dbReference type="EMBL" id="KAG5385023.1"/>
    </source>
</evidence>
<dbReference type="PANTHER" id="PTHR10694">
    <property type="entry name" value="LYSINE-SPECIFIC DEMETHYLASE"/>
    <property type="match status" value="1"/>
</dbReference>
<sequence length="1092" mass="123619">MQNQANGRGRFHFAELGTGGLRVICPQCHVPFTPHLGHLIAARLPCKNCKANLSYRSSTGGTVKCPCCSSWRPMPSLKSLVCGGCNATIIYQKDDRSVKCYPCKHITHPQETNDGDSSFYQFVPLQVNGVGPFLGNWVKFQEVDRVVPPQTNRVIPPHVNLVNPPHVNLVNPFIVNRVVPQTNPLIPHQVNRVFHPQTNRVNRRNRKANAETESTATSRFTPNPESESTSAFVADYVARLVRDCPPGMSANKRKDMSLKNHHPPDKDTDKDTSMEQPSSPRHRKVLARWLPDEAQRPIVDEAPVFSPSLEEFEDTLAYIEKIRPLAEPYGICRIIPPPTWTPPCRLKEKTIWEHTKFPTRIQNVDLLQNREPMKKKPKSRKRKRRRNSRMGSSRRRSASASASGSSPSEPASSPEAEEKFGFNSGSDFTLEEFEKYAQHFREAYFEKKDSVGETKWTPSVEDIEGEYWRIVEQPTDEVEVYYGADLENVVLGSGFYKKGDRDIDQYVVSGWNLNNLPRLPGSVLSFEDCDISGVLVPWLYVGMCFSSFCWHVEDHHLYSLNYHHFGEPKVWYGVPGSNATALEKTMRKHLPDLFEEQPDLLHGLVTQFSPSILKDEGVQVYRVVQNAGEYVLTFPRAYHAGFNCGFNCAEAVNVAPVDWLAHGQNAVELYSKETRKTSLSHDKLLLGAAYEAVKALWELSASSVGNENTTNLRWKSFCGKNGTVTNAVQARLKMEEERLANIGRESLSLVKMEKDFDSNCERECFSCFYDLHLSASGCKCSPDEYACLKHSDDLCSCEEKDRCVLLRYTMDELSSLVRALEGESDDLKIWASKVLGVQHSDEYQNKTISVTKEEENKLKEGSFDLNIDLELDCLENAKEEEVSTSGEINTSENFSASVEPINLGFLIFGKLWCNKHAIFPKGFTSRVKFYNVLDPTRMSYYISEVLDAGLMGPLFRVTLEESPDESFFNVSAQQCWEMVLQRVKHTSTNLGLTTLPRLESINGLQMFGLLSQSTVQAIEALDPNHRLIEYWNHKNQTQSESKDHFISSNCSMGEGWFMLPSMQLLELCKCKPWNLTGAVELHMPLIINEKPL</sequence>
<comment type="caution">
    <text evidence="8">The sequence shown here is derived from an EMBL/GenBank/DDBJ whole genome shotgun (WGS) entry which is preliminary data.</text>
</comment>
<evidence type="ECO:0000313" key="9">
    <source>
        <dbReference type="Proteomes" id="UP000823674"/>
    </source>
</evidence>
<dbReference type="EMBL" id="JADBGQ010000008">
    <property type="protein sequence ID" value="KAG5385023.1"/>
    <property type="molecule type" value="Genomic_DNA"/>
</dbReference>
<organism evidence="8 9">
    <name type="scientific">Brassica rapa subsp. trilocularis</name>
    <dbReference type="NCBI Taxonomy" id="1813537"/>
    <lineage>
        <taxon>Eukaryota</taxon>
        <taxon>Viridiplantae</taxon>
        <taxon>Streptophyta</taxon>
        <taxon>Embryophyta</taxon>
        <taxon>Tracheophyta</taxon>
        <taxon>Spermatophyta</taxon>
        <taxon>Magnoliopsida</taxon>
        <taxon>eudicotyledons</taxon>
        <taxon>Gunneridae</taxon>
        <taxon>Pentapetalae</taxon>
        <taxon>rosids</taxon>
        <taxon>malvids</taxon>
        <taxon>Brassicales</taxon>
        <taxon>Brassicaceae</taxon>
        <taxon>Brassiceae</taxon>
        <taxon>Brassica</taxon>
    </lineage>
</organism>
<feature type="domain" description="JmjN" evidence="6">
    <location>
        <begin position="302"/>
        <end position="343"/>
    </location>
</feature>
<keyword evidence="4" id="KW-0539">Nucleus</keyword>
<comment type="subcellular location">
    <subcellularLocation>
        <location evidence="1">Nucleus</location>
    </subcellularLocation>
</comment>
<dbReference type="SMART" id="SM00541">
    <property type="entry name" value="FYRN"/>
    <property type="match status" value="1"/>
</dbReference>
<accession>A0ABQ7LEK4</accession>
<feature type="compositionally biased region" description="Basic residues" evidence="5">
    <location>
        <begin position="373"/>
        <end position="397"/>
    </location>
</feature>
<dbReference type="PROSITE" id="PS51183">
    <property type="entry name" value="JMJN"/>
    <property type="match status" value="1"/>
</dbReference>
<dbReference type="SMART" id="SM00542">
    <property type="entry name" value="FYRC"/>
    <property type="match status" value="1"/>
</dbReference>
<feature type="non-terminal residue" evidence="8">
    <location>
        <position position="1092"/>
    </location>
</feature>
<name>A0ABQ7LEK4_BRACM</name>
<reference evidence="8 9" key="1">
    <citation type="submission" date="2021-03" db="EMBL/GenBank/DDBJ databases">
        <authorList>
            <person name="King G.J."/>
            <person name="Bancroft I."/>
            <person name="Baten A."/>
            <person name="Bloomfield J."/>
            <person name="Borpatragohain P."/>
            <person name="He Z."/>
            <person name="Irish N."/>
            <person name="Irwin J."/>
            <person name="Liu K."/>
            <person name="Mauleon R.P."/>
            <person name="Moore J."/>
            <person name="Morris R."/>
            <person name="Ostergaard L."/>
            <person name="Wang B."/>
            <person name="Wells R."/>
        </authorList>
    </citation>
    <scope>NUCLEOTIDE SEQUENCE [LARGE SCALE GENOMIC DNA]</scope>
    <source>
        <strain evidence="8">R-o-18</strain>
        <tissue evidence="8">Leaf</tissue>
    </source>
</reference>
<proteinExistence type="predicted"/>
<dbReference type="InterPro" id="IPR003889">
    <property type="entry name" value="FYrich_C"/>
</dbReference>
<feature type="compositionally biased region" description="Low complexity" evidence="5">
    <location>
        <begin position="398"/>
        <end position="414"/>
    </location>
</feature>
<protein>
    <recommendedName>
        <fullName evidence="10">JmjC domain-containing protein</fullName>
    </recommendedName>
</protein>
<dbReference type="Proteomes" id="UP000823674">
    <property type="component" value="Chromosome A09"/>
</dbReference>
<dbReference type="Pfam" id="PF02375">
    <property type="entry name" value="JmjN"/>
    <property type="match status" value="1"/>
</dbReference>
<feature type="domain" description="JmjC" evidence="7">
    <location>
        <begin position="505"/>
        <end position="671"/>
    </location>
</feature>
<keyword evidence="3" id="KW-0408">Iron</keyword>
<feature type="compositionally biased region" description="Polar residues" evidence="5">
    <location>
        <begin position="211"/>
        <end position="228"/>
    </location>
</feature>